<keyword evidence="2" id="KW-0282">Flagellum</keyword>
<organism evidence="2 3">
    <name type="scientific">Alteraurantiacibacter aquimixticola</name>
    <dbReference type="NCBI Taxonomy" id="2489173"/>
    <lineage>
        <taxon>Bacteria</taxon>
        <taxon>Pseudomonadati</taxon>
        <taxon>Pseudomonadota</taxon>
        <taxon>Alphaproteobacteria</taxon>
        <taxon>Sphingomonadales</taxon>
        <taxon>Erythrobacteraceae</taxon>
        <taxon>Alteraurantiacibacter</taxon>
    </lineage>
</organism>
<dbReference type="Gene3D" id="2.30.30.760">
    <property type="match status" value="1"/>
</dbReference>
<reference evidence="2 3" key="1">
    <citation type="submission" date="2019-04" db="EMBL/GenBank/DDBJ databases">
        <title>Altererythrobacter aquimixticola sp. nov., isolated from sediment of junction between the ocean and a freshwater spring.</title>
        <authorList>
            <person name="Yoon J.-H."/>
        </authorList>
    </citation>
    <scope>NUCLEOTIDE SEQUENCE [LARGE SCALE GENOMIC DNA]</scope>
    <source>
        <strain evidence="2 3">SSKS-13</strain>
    </source>
</reference>
<feature type="domain" description="Flagella basal body P-ring formation protein FlgA SAF" evidence="1">
    <location>
        <begin position="135"/>
        <end position="196"/>
    </location>
</feature>
<name>A0A4T3F2Y5_9SPHN</name>
<evidence type="ECO:0000259" key="1">
    <source>
        <dbReference type="Pfam" id="PF13144"/>
    </source>
</evidence>
<evidence type="ECO:0000313" key="3">
    <source>
        <dbReference type="Proteomes" id="UP000309389"/>
    </source>
</evidence>
<comment type="caution">
    <text evidence="2">The sequence shown here is derived from an EMBL/GenBank/DDBJ whole genome shotgun (WGS) entry which is preliminary data.</text>
</comment>
<dbReference type="OrthoDB" id="7408548at2"/>
<evidence type="ECO:0000313" key="2">
    <source>
        <dbReference type="EMBL" id="TIX51508.1"/>
    </source>
</evidence>
<accession>A0A4T3F2Y5</accession>
<keyword evidence="2" id="KW-0966">Cell projection</keyword>
<dbReference type="EMBL" id="SSHH01000001">
    <property type="protein sequence ID" value="TIX51508.1"/>
    <property type="molecule type" value="Genomic_DNA"/>
</dbReference>
<proteinExistence type="predicted"/>
<dbReference type="AlphaFoldDB" id="A0A4T3F2Y5"/>
<protein>
    <submittedName>
        <fullName evidence="2">Flagellar protein</fullName>
    </submittedName>
</protein>
<sequence length="202" mass="21386">MIGTWNWHAACLKRSMTDLFREMQSMPRLTAALTGPAALCLLASAPLAAQSFIDHGAIDAEVAAFTGAGIGTPGGARHPVDRRLRLSTCPQQLSLAWHGVRADMVRVECTAGQGWRIFVPVNSGGVTAAVAAAPAQARRMPGVERGQVLTITIQGRGFSVSQQGEALEDGSVGEWIRVRPEGNREAVRARIDTPGRAVIPLG</sequence>
<dbReference type="Proteomes" id="UP000309389">
    <property type="component" value="Unassembled WGS sequence"/>
</dbReference>
<keyword evidence="3" id="KW-1185">Reference proteome</keyword>
<dbReference type="Pfam" id="PF13144">
    <property type="entry name" value="ChapFlgA"/>
    <property type="match status" value="1"/>
</dbReference>
<dbReference type="InterPro" id="IPR017585">
    <property type="entry name" value="SAF_FlgA"/>
</dbReference>
<keyword evidence="2" id="KW-0969">Cilium</keyword>
<gene>
    <name evidence="2" type="ORF">E5222_03380</name>
</gene>